<comment type="caution">
    <text evidence="2">The sequence shown here is derived from an EMBL/GenBank/DDBJ whole genome shotgun (WGS) entry which is preliminary data.</text>
</comment>
<evidence type="ECO:0000313" key="2">
    <source>
        <dbReference type="EMBL" id="KAF4678438.1"/>
    </source>
</evidence>
<evidence type="ECO:0000256" key="1">
    <source>
        <dbReference type="SAM" id="MobiDB-lite"/>
    </source>
</evidence>
<organism evidence="2 3">
    <name type="scientific">Perkinsus olseni</name>
    <name type="common">Perkinsus atlanticus</name>
    <dbReference type="NCBI Taxonomy" id="32597"/>
    <lineage>
        <taxon>Eukaryota</taxon>
        <taxon>Sar</taxon>
        <taxon>Alveolata</taxon>
        <taxon>Perkinsozoa</taxon>
        <taxon>Perkinsea</taxon>
        <taxon>Perkinsida</taxon>
        <taxon>Perkinsidae</taxon>
        <taxon>Perkinsus</taxon>
    </lineage>
</organism>
<sequence length="543" mass="60254">MGGCAVNVYSTRKRCWTTTGYLRRAPRRKLLPARKAFNSHAWSLTSMQGGYQGLSSFFLSTERRFDIHDPDITYPQECLAVAYRPDIRALLFQLLADGTINQDLFHSLLRNPTALPSDDDILRALRGSTAISIDDAHTAQNLMKHIQRTDDDTIEDNDLPQAEADDIPHHGLQMQRQTRASPPSSITTLSTNSSSTTLSPCSTANTSAAATGSLSPSTTSGSSAALSWAGRELPCNARAFVRMPRAEIPSRHLILTYAHPPLGVHGSSPYAWSTARGSSASALVWTAAAMALPLLPVLSRSTAPFAQALRHLLHALYTRKGKKYPKPILRGFSPDNSRLPRRRGVQLLNSFHDIGIQGSIVPSRQLNVFQQLPQDLFFGNLRQATNFYIVACDSVPDLRTHNILQRIPSEGKTWELVLILDCVNLNYLYRHGHPQDGWWVASSQSRPLPLDGSLENLRHEVARLICRSWNILIYKEVNHLQTREAALQYLARSGGQMAFVCATHESPVGPKPPCQEVHMFSGKLPPRGLLDMSFPTLYEHCLC</sequence>
<dbReference type="AlphaFoldDB" id="A0A7J6N3D2"/>
<dbReference type="Proteomes" id="UP000541610">
    <property type="component" value="Unassembled WGS sequence"/>
</dbReference>
<gene>
    <name evidence="2" type="ORF">FOZ60_016587</name>
</gene>
<dbReference type="EMBL" id="JABANP010000899">
    <property type="protein sequence ID" value="KAF4678438.1"/>
    <property type="molecule type" value="Genomic_DNA"/>
</dbReference>
<evidence type="ECO:0000313" key="3">
    <source>
        <dbReference type="Proteomes" id="UP000541610"/>
    </source>
</evidence>
<accession>A0A7J6N3D2</accession>
<protein>
    <submittedName>
        <fullName evidence="2">Uncharacterized protein</fullName>
    </submittedName>
</protein>
<name>A0A7J6N3D2_PEROL</name>
<feature type="region of interest" description="Disordered" evidence="1">
    <location>
        <begin position="172"/>
        <end position="221"/>
    </location>
</feature>
<proteinExistence type="predicted"/>
<reference evidence="2 3" key="1">
    <citation type="submission" date="2020-04" db="EMBL/GenBank/DDBJ databases">
        <title>Perkinsus olseni comparative genomics.</title>
        <authorList>
            <person name="Bogema D.R."/>
        </authorList>
    </citation>
    <scope>NUCLEOTIDE SEQUENCE [LARGE SCALE GENOMIC DNA]</scope>
    <source>
        <strain evidence="2">00978-12</strain>
    </source>
</reference>
<feature type="compositionally biased region" description="Low complexity" evidence="1">
    <location>
        <begin position="181"/>
        <end position="221"/>
    </location>
</feature>